<dbReference type="PROSITE" id="PS51257">
    <property type="entry name" value="PROKAR_LIPOPROTEIN"/>
    <property type="match status" value="1"/>
</dbReference>
<keyword evidence="6" id="KW-1185">Reference proteome</keyword>
<sequence length="345" mass="38427">MKCGKTLFFTIVSLLAFTLMLAGCGGPSAANGSSKESGYPKMEIKLSHVAAENTPKGQAALAFKKIVESKSDGKIKVKVYPNGQLYGDEDEIEALQANNVQIIVPSSSKLAGFDPTFQLFDLPFLFKNDDELYRFEDGTAGKELLSKLESSGMKGLGYWPNGFTHITNNERPIKKPEDLKGLKIRTHGGGLLNDVFSKLGASSTKLAFNDVYQGLQLGTVDGQENSLVNIETQKYEEVQKYLTLMNMTRSEYVVATNKKWWDGLNNDTQALLAKAMKKATEKGREVEKSDERKALEKIKSDGKMEIFKLTDAERQAFIDAEKPVMDKWKKKLDEDIIDSILNQRK</sequence>
<proteinExistence type="inferred from homology"/>
<comment type="caution">
    <text evidence="5">The sequence shown here is derived from an EMBL/GenBank/DDBJ whole genome shotgun (WGS) entry which is preliminary data.</text>
</comment>
<dbReference type="PANTHER" id="PTHR33376:SF7">
    <property type="entry name" value="C4-DICARBOXYLATE-BINDING PROTEIN DCTB"/>
    <property type="match status" value="1"/>
</dbReference>
<accession>A0A4R2NA06</accession>
<dbReference type="InterPro" id="IPR018389">
    <property type="entry name" value="DctP_fam"/>
</dbReference>
<dbReference type="PANTHER" id="PTHR33376">
    <property type="match status" value="1"/>
</dbReference>
<name>A0A4R2NA06_9BACL</name>
<comment type="similarity">
    <text evidence="1">Belongs to the bacterial solute-binding protein 7 family.</text>
</comment>
<gene>
    <name evidence="5" type="ORF">EV207_1743</name>
</gene>
<keyword evidence="2" id="KW-0813">Transport</keyword>
<dbReference type="OrthoDB" id="9776801at2"/>
<evidence type="ECO:0000256" key="4">
    <source>
        <dbReference type="SAM" id="SignalP"/>
    </source>
</evidence>
<dbReference type="EMBL" id="SLXK01000074">
    <property type="protein sequence ID" value="TCP17901.1"/>
    <property type="molecule type" value="Genomic_DNA"/>
</dbReference>
<evidence type="ECO:0000313" key="5">
    <source>
        <dbReference type="EMBL" id="TCP17901.1"/>
    </source>
</evidence>
<feature type="signal peptide" evidence="4">
    <location>
        <begin position="1"/>
        <end position="22"/>
    </location>
</feature>
<keyword evidence="3 4" id="KW-0732">Signal</keyword>
<dbReference type="PIRSF" id="PIRSF006470">
    <property type="entry name" value="DctB"/>
    <property type="match status" value="1"/>
</dbReference>
<evidence type="ECO:0000256" key="3">
    <source>
        <dbReference type="ARBA" id="ARBA00022729"/>
    </source>
</evidence>
<organism evidence="5 6">
    <name type="scientific">Scopulibacillus darangshiensis</name>
    <dbReference type="NCBI Taxonomy" id="442528"/>
    <lineage>
        <taxon>Bacteria</taxon>
        <taxon>Bacillati</taxon>
        <taxon>Bacillota</taxon>
        <taxon>Bacilli</taxon>
        <taxon>Bacillales</taxon>
        <taxon>Sporolactobacillaceae</taxon>
        <taxon>Scopulibacillus</taxon>
    </lineage>
</organism>
<evidence type="ECO:0000256" key="1">
    <source>
        <dbReference type="ARBA" id="ARBA00009023"/>
    </source>
</evidence>
<reference evidence="5 6" key="1">
    <citation type="submission" date="2019-03" db="EMBL/GenBank/DDBJ databases">
        <title>Genomic Encyclopedia of Type Strains, Phase IV (KMG-IV): sequencing the most valuable type-strain genomes for metagenomic binning, comparative biology and taxonomic classification.</title>
        <authorList>
            <person name="Goeker M."/>
        </authorList>
    </citation>
    <scope>NUCLEOTIDE SEQUENCE [LARGE SCALE GENOMIC DNA]</scope>
    <source>
        <strain evidence="5 6">DSM 19377</strain>
    </source>
</reference>
<dbReference type="InterPro" id="IPR038404">
    <property type="entry name" value="TRAP_DctP_sf"/>
</dbReference>
<protein>
    <submittedName>
        <fullName evidence="5">C4-dicarboxylate-binding protein DctP</fullName>
    </submittedName>
</protein>
<dbReference type="NCBIfam" id="NF037995">
    <property type="entry name" value="TRAP_S1"/>
    <property type="match status" value="1"/>
</dbReference>
<evidence type="ECO:0000313" key="6">
    <source>
        <dbReference type="Proteomes" id="UP000295416"/>
    </source>
</evidence>
<dbReference type="Proteomes" id="UP000295416">
    <property type="component" value="Unassembled WGS sequence"/>
</dbReference>
<dbReference type="GO" id="GO:0055085">
    <property type="term" value="P:transmembrane transport"/>
    <property type="evidence" value="ECO:0007669"/>
    <property type="project" value="InterPro"/>
</dbReference>
<dbReference type="Gene3D" id="3.40.190.170">
    <property type="entry name" value="Bacterial extracellular solute-binding protein, family 7"/>
    <property type="match status" value="1"/>
</dbReference>
<dbReference type="NCBIfam" id="TIGR00787">
    <property type="entry name" value="dctP"/>
    <property type="match status" value="1"/>
</dbReference>
<dbReference type="AlphaFoldDB" id="A0A4R2NA06"/>
<dbReference type="RefSeq" id="WP_132748648.1">
    <property type="nucleotide sequence ID" value="NZ_SLXK01000074.1"/>
</dbReference>
<dbReference type="GO" id="GO:0030288">
    <property type="term" value="C:outer membrane-bounded periplasmic space"/>
    <property type="evidence" value="ECO:0007669"/>
    <property type="project" value="InterPro"/>
</dbReference>
<dbReference type="Pfam" id="PF03480">
    <property type="entry name" value="DctP"/>
    <property type="match status" value="1"/>
</dbReference>
<feature type="chain" id="PRO_5038347426" evidence="4">
    <location>
        <begin position="23"/>
        <end position="345"/>
    </location>
</feature>
<dbReference type="InterPro" id="IPR004682">
    <property type="entry name" value="TRAP_DctP"/>
</dbReference>
<evidence type="ECO:0000256" key="2">
    <source>
        <dbReference type="ARBA" id="ARBA00022448"/>
    </source>
</evidence>